<dbReference type="Gene3D" id="2.170.130.10">
    <property type="entry name" value="TonB-dependent receptor, plug domain"/>
    <property type="match status" value="1"/>
</dbReference>
<keyword evidence="2 4" id="KW-0472">Membrane</keyword>
<dbReference type="EMBL" id="RAHX01000001">
    <property type="protein sequence ID" value="RJY09056.1"/>
    <property type="molecule type" value="Genomic_DNA"/>
</dbReference>
<dbReference type="PANTHER" id="PTHR47234:SF2">
    <property type="entry name" value="TONB-DEPENDENT RECEPTOR"/>
    <property type="match status" value="1"/>
</dbReference>
<evidence type="ECO:0000256" key="4">
    <source>
        <dbReference type="RuleBase" id="RU003357"/>
    </source>
</evidence>
<evidence type="ECO:0000256" key="1">
    <source>
        <dbReference type="ARBA" id="ARBA00004442"/>
    </source>
</evidence>
<dbReference type="InterPro" id="IPR012910">
    <property type="entry name" value="Plug_dom"/>
</dbReference>
<evidence type="ECO:0000313" key="8">
    <source>
        <dbReference type="EMBL" id="RJY09056.1"/>
    </source>
</evidence>
<keyword evidence="8" id="KW-0675">Receptor</keyword>
<evidence type="ECO:0000259" key="7">
    <source>
        <dbReference type="Pfam" id="PF07715"/>
    </source>
</evidence>
<feature type="chain" id="PRO_5019104557" evidence="5">
    <location>
        <begin position="30"/>
        <end position="1163"/>
    </location>
</feature>
<dbReference type="Proteomes" id="UP000285232">
    <property type="component" value="Unassembled WGS sequence"/>
</dbReference>
<comment type="caution">
    <text evidence="8">The sequence shown here is derived from an EMBL/GenBank/DDBJ whole genome shotgun (WGS) entry which is preliminary data.</text>
</comment>
<dbReference type="SUPFAM" id="SSF56935">
    <property type="entry name" value="Porins"/>
    <property type="match status" value="1"/>
</dbReference>
<dbReference type="InterPro" id="IPR036942">
    <property type="entry name" value="Beta-barrel_TonB_sf"/>
</dbReference>
<dbReference type="GO" id="GO:0009279">
    <property type="term" value="C:cell outer membrane"/>
    <property type="evidence" value="ECO:0007669"/>
    <property type="project" value="UniProtKB-SubCell"/>
</dbReference>
<name>A0A419RTF1_9SPHN</name>
<dbReference type="AlphaFoldDB" id="A0A419RTF1"/>
<dbReference type="InterPro" id="IPR037066">
    <property type="entry name" value="Plug_dom_sf"/>
</dbReference>
<evidence type="ECO:0000313" key="9">
    <source>
        <dbReference type="Proteomes" id="UP000285232"/>
    </source>
</evidence>
<dbReference type="PANTHER" id="PTHR47234">
    <property type="match status" value="1"/>
</dbReference>
<dbReference type="OrthoDB" id="7051241at2"/>
<keyword evidence="3" id="KW-0998">Cell outer membrane</keyword>
<feature type="domain" description="TonB-dependent receptor-like beta-barrel" evidence="6">
    <location>
        <begin position="608"/>
        <end position="1123"/>
    </location>
</feature>
<dbReference type="Pfam" id="PF00593">
    <property type="entry name" value="TonB_dep_Rec_b-barrel"/>
    <property type="match status" value="1"/>
</dbReference>
<evidence type="ECO:0000256" key="5">
    <source>
        <dbReference type="SAM" id="SignalP"/>
    </source>
</evidence>
<dbReference type="Pfam" id="PF07715">
    <property type="entry name" value="Plug"/>
    <property type="match status" value="1"/>
</dbReference>
<evidence type="ECO:0000259" key="6">
    <source>
        <dbReference type="Pfam" id="PF00593"/>
    </source>
</evidence>
<keyword evidence="9" id="KW-1185">Reference proteome</keyword>
<comment type="subcellular location">
    <subcellularLocation>
        <location evidence="1 4">Cell outer membrane</location>
    </subcellularLocation>
</comment>
<proteinExistence type="inferred from homology"/>
<evidence type="ECO:0000256" key="2">
    <source>
        <dbReference type="ARBA" id="ARBA00023136"/>
    </source>
</evidence>
<evidence type="ECO:0000256" key="3">
    <source>
        <dbReference type="ARBA" id="ARBA00023237"/>
    </source>
</evidence>
<dbReference type="Gene3D" id="2.40.170.20">
    <property type="entry name" value="TonB-dependent receptor, beta-barrel domain"/>
    <property type="match status" value="1"/>
</dbReference>
<dbReference type="InterPro" id="IPR000531">
    <property type="entry name" value="Beta-barrel_TonB"/>
</dbReference>
<organism evidence="8 9">
    <name type="scientific">Aurantiacibacter aquimixticola</name>
    <dbReference type="NCBI Taxonomy" id="1958945"/>
    <lineage>
        <taxon>Bacteria</taxon>
        <taxon>Pseudomonadati</taxon>
        <taxon>Pseudomonadota</taxon>
        <taxon>Alphaproteobacteria</taxon>
        <taxon>Sphingomonadales</taxon>
        <taxon>Erythrobacteraceae</taxon>
        <taxon>Aurantiacibacter</taxon>
    </lineage>
</organism>
<sequence>MKKFHTNALTGLAISVSAVALLAGAPASAQDVCDENEELNDAGVCVPTADSVVDNDPLEEIEVDDVGAQGTQDGGAIIVTGSRARTDTYNNIQPLQILSTEASRDVGDFDATEILQRSEAAAGQQIDATFQGFVLNNGPGSQTLNLRGLGADRTLLLVNGRRLAPAGVEGAPTNPSINLIPTSLVARYDLLLDGASSVYGSDAVAGVGNIILRQDIDGFEVFASGNINEQGGGNDYTVSGAWGKTFDRGFFGIGAEYARRDGFVNGDRDFLSGCNTDYEIDTEGNIRRLDIATNASILAQSGGEVGTPIGECKVESIVQRIQPQATRVGFVYYDQTDYGLGVPGNSGIPGFSESFDALGNFPDRDGDGFRDVNFFELNGNAAEQDVDFISPQDLYNVMTYGEYNLGTDFNLTPFFEANYSRAEVTVRNGGTGQFFPWVPATNVFNPCNFRDNPDGIDCRAADNDFQRINPGQENFGALAPLSTGLLLATRPIVSVRGDRNNVETVQEQYRGVLGLRADLPFFGDSWTYESSVVYSRSEGSSIRRGIREDRLALALGIDPTADFDGDGVFDNTGDGIADDYISGTSNPLLDDGPCDVDSLANPGAAAPDLAQGCVPVNLFAPSLFSQTIGDFATQAERDYLFGERTFDTTYEQVVASTFITGDVFELPAGPVSVVLGGEYRYDSLDSRPDTVASNGLFWGFFADQGAEGDKYILEGFGELIVPVFDSEQFGALDVNAAGRVTKDEFYGTNFTYSLGAGWQPIPQILLKGTFGTSFRAPNLRENFLAGQSGFNNIFDPCAVPDAAFSEAQGGYIEANDRRDPNILANCRREGRDPTQVGINDTGINTNQFASAEITSGGSLFLDPETSESLTAGLAVTESWGAFDLSFNFNFYNIDVEGAIIEPSGQFIVNSCFANDNTDRSAFCDFITYSEDPAARLLITDVFAGFINVNREVVSGIDLNADFGYEFSVGGEVLDLGLNLRANHLIERSTTFINENLEEDFDEDAGEFGFPEWTGRAVFSAAYSDFAVTWQTRWIGETEQSVPGRDEFSDAFGYNEAGEFTGFFSDTCLGAGSRDDDGNLDGIVQGDGVYCKNVGFADDYFVHTLSLRYNFSDDIVLRAGVTNVFDENPPLIDTAEVFGISNTPIGNGYDLNGREFFGSVSIRF</sequence>
<comment type="similarity">
    <text evidence="4">Belongs to the TonB-dependent receptor family.</text>
</comment>
<keyword evidence="5" id="KW-0732">Signal</keyword>
<feature type="signal peptide" evidence="5">
    <location>
        <begin position="1"/>
        <end position="29"/>
    </location>
</feature>
<reference evidence="8 9" key="1">
    <citation type="journal article" date="2017" name="Int. J. Syst. Evol. Microbiol.">
        <title>Erythrobacter aquimixticola sp. nov., isolated from the junction between the ocean and a freshwater spring.</title>
        <authorList>
            <person name="Park S."/>
            <person name="Jung Y.T."/>
            <person name="Choi S.J."/>
            <person name="Yoon J.H."/>
        </authorList>
    </citation>
    <scope>NUCLEOTIDE SEQUENCE [LARGE SCALE GENOMIC DNA]</scope>
    <source>
        <strain evidence="8 9">JSSK-14</strain>
    </source>
</reference>
<gene>
    <name evidence="8" type="ORF">D6201_06495</name>
</gene>
<keyword evidence="4" id="KW-0798">TonB box</keyword>
<feature type="domain" description="TonB-dependent receptor plug" evidence="7">
    <location>
        <begin position="95"/>
        <end position="207"/>
    </location>
</feature>
<protein>
    <submittedName>
        <fullName evidence="8">TonB-dependent receptor</fullName>
    </submittedName>
</protein>
<accession>A0A419RTF1</accession>
<dbReference type="RefSeq" id="WP_120048066.1">
    <property type="nucleotide sequence ID" value="NZ_RAHX01000001.1"/>
</dbReference>